<dbReference type="Proteomes" id="UP000289216">
    <property type="component" value="Unassembled WGS sequence"/>
</dbReference>
<feature type="domain" description="Filamentation induced by cAMP protein Fic-like C-terminal" evidence="1">
    <location>
        <begin position="48"/>
        <end position="100"/>
    </location>
</feature>
<protein>
    <recommendedName>
        <fullName evidence="1">Filamentation induced by cAMP protein Fic-like C-terminal domain-containing protein</fullName>
    </recommendedName>
</protein>
<dbReference type="AlphaFoldDB" id="A0A4Q2KWS8"/>
<evidence type="ECO:0000259" key="1">
    <source>
        <dbReference type="Pfam" id="PF21247"/>
    </source>
</evidence>
<organism evidence="2 3">
    <name type="scientific">Fusobacterium necrophorum</name>
    <dbReference type="NCBI Taxonomy" id="859"/>
    <lineage>
        <taxon>Bacteria</taxon>
        <taxon>Fusobacteriati</taxon>
        <taxon>Fusobacteriota</taxon>
        <taxon>Fusobacteriia</taxon>
        <taxon>Fusobacteriales</taxon>
        <taxon>Fusobacteriaceae</taxon>
        <taxon>Fusobacterium</taxon>
    </lineage>
</organism>
<dbReference type="Pfam" id="PF21247">
    <property type="entry name" value="Fic-like_C"/>
    <property type="match status" value="1"/>
</dbReference>
<sequence length="103" mass="12483">MIILYIKFFKSFISKRIPLSEIVTQTIGPKEYKRIHDTIHDKLELVLEFCKSPKSREEIQQFLNLKNRSHVMKLYIQPLLETEKLKMTLPEKPKSKYQKYERK</sequence>
<dbReference type="EMBL" id="SBAP01000010">
    <property type="protein sequence ID" value="RXZ70075.1"/>
    <property type="molecule type" value="Genomic_DNA"/>
</dbReference>
<comment type="caution">
    <text evidence="2">The sequence shown here is derived from an EMBL/GenBank/DDBJ whole genome shotgun (WGS) entry which is preliminary data.</text>
</comment>
<dbReference type="InterPro" id="IPR049514">
    <property type="entry name" value="Fic-like_C"/>
</dbReference>
<accession>A0A4Q2KWS8</accession>
<evidence type="ECO:0000313" key="3">
    <source>
        <dbReference type="Proteomes" id="UP000289216"/>
    </source>
</evidence>
<name>A0A4Q2KWS8_9FUSO</name>
<evidence type="ECO:0000313" key="2">
    <source>
        <dbReference type="EMBL" id="RXZ70075.1"/>
    </source>
</evidence>
<reference evidence="2 3" key="1">
    <citation type="submission" date="2019-01" db="EMBL/GenBank/DDBJ databases">
        <title>Fusobacterium necrophorum Isolated From the Uterus of Dairy Cows.</title>
        <authorList>
            <person name="Francis A.M."/>
        </authorList>
    </citation>
    <scope>NUCLEOTIDE SEQUENCE [LARGE SCALE GENOMIC DNA]</scope>
    <source>
        <strain evidence="2 3">KG35</strain>
    </source>
</reference>
<proteinExistence type="predicted"/>
<gene>
    <name evidence="2" type="ORF">EPT53_05140</name>
</gene>